<dbReference type="Gene3D" id="3.40.630.30">
    <property type="match status" value="1"/>
</dbReference>
<proteinExistence type="predicted"/>
<dbReference type="SUPFAM" id="SSF55729">
    <property type="entry name" value="Acyl-CoA N-acyltransferases (Nat)"/>
    <property type="match status" value="1"/>
</dbReference>
<dbReference type="PANTHER" id="PTHR43877">
    <property type="entry name" value="AMINOALKYLPHOSPHONATE N-ACETYLTRANSFERASE-RELATED-RELATED"/>
    <property type="match status" value="1"/>
</dbReference>
<dbReference type="PROSITE" id="PS51186">
    <property type="entry name" value="GNAT"/>
    <property type="match status" value="1"/>
</dbReference>
<dbReference type="InterPro" id="IPR016181">
    <property type="entry name" value="Acyl_CoA_acyltransferase"/>
</dbReference>
<dbReference type="STRING" id="1802591.A2113_02815"/>
<dbReference type="AlphaFoldDB" id="A0A1G1W358"/>
<dbReference type="Proteomes" id="UP000176299">
    <property type="component" value="Unassembled WGS sequence"/>
</dbReference>
<evidence type="ECO:0000313" key="4">
    <source>
        <dbReference type="EMBL" id="OGY22118.1"/>
    </source>
</evidence>
<evidence type="ECO:0000256" key="2">
    <source>
        <dbReference type="ARBA" id="ARBA00023315"/>
    </source>
</evidence>
<protein>
    <recommendedName>
        <fullName evidence="3">N-acetyltransferase domain-containing protein</fullName>
    </recommendedName>
</protein>
<keyword evidence="1" id="KW-0808">Transferase</keyword>
<dbReference type="GO" id="GO:0016747">
    <property type="term" value="F:acyltransferase activity, transferring groups other than amino-acyl groups"/>
    <property type="evidence" value="ECO:0007669"/>
    <property type="project" value="InterPro"/>
</dbReference>
<evidence type="ECO:0000256" key="1">
    <source>
        <dbReference type="ARBA" id="ARBA00022679"/>
    </source>
</evidence>
<evidence type="ECO:0000259" key="3">
    <source>
        <dbReference type="PROSITE" id="PS51186"/>
    </source>
</evidence>
<dbReference type="EMBL" id="MHCN01000009">
    <property type="protein sequence ID" value="OGY22118.1"/>
    <property type="molecule type" value="Genomic_DNA"/>
</dbReference>
<name>A0A1G1W358_9BACT</name>
<dbReference type="InterPro" id="IPR000182">
    <property type="entry name" value="GNAT_dom"/>
</dbReference>
<accession>A0A1G1W358</accession>
<dbReference type="PANTHER" id="PTHR43877:SF2">
    <property type="entry name" value="AMINOALKYLPHOSPHONATE N-ACETYLTRANSFERASE-RELATED"/>
    <property type="match status" value="1"/>
</dbReference>
<feature type="domain" description="N-acetyltransferase" evidence="3">
    <location>
        <begin position="7"/>
        <end position="144"/>
    </location>
</feature>
<keyword evidence="2" id="KW-0012">Acyltransferase</keyword>
<sequence>MRPLQAKEISQGIVGAINELLSQLVSTPRVVSQEELANIVRQQGTRLYLAYEKSGVVGMLTAVVYHCPTRTSMMIEDVVVDEEFRRLGIAKRLTMTALDWARSHDVATIDLTSNPTRTAAHELYRSLGFELRETGCYRLDLWKP</sequence>
<dbReference type="Pfam" id="PF00583">
    <property type="entry name" value="Acetyltransf_1"/>
    <property type="match status" value="1"/>
</dbReference>
<reference evidence="4 5" key="1">
    <citation type="journal article" date="2016" name="Nat. Commun.">
        <title>Thousands of microbial genomes shed light on interconnected biogeochemical processes in an aquifer system.</title>
        <authorList>
            <person name="Anantharaman K."/>
            <person name="Brown C.T."/>
            <person name="Hug L.A."/>
            <person name="Sharon I."/>
            <person name="Castelle C.J."/>
            <person name="Probst A.J."/>
            <person name="Thomas B.C."/>
            <person name="Singh A."/>
            <person name="Wilkins M.J."/>
            <person name="Karaoz U."/>
            <person name="Brodie E.L."/>
            <person name="Williams K.H."/>
            <person name="Hubbard S.S."/>
            <person name="Banfield J.F."/>
        </authorList>
    </citation>
    <scope>NUCLEOTIDE SEQUENCE [LARGE SCALE GENOMIC DNA]</scope>
</reference>
<dbReference type="InterPro" id="IPR050832">
    <property type="entry name" value="Bact_Acetyltransf"/>
</dbReference>
<comment type="caution">
    <text evidence="4">The sequence shown here is derived from an EMBL/GenBank/DDBJ whole genome shotgun (WGS) entry which is preliminary data.</text>
</comment>
<gene>
    <name evidence="4" type="ORF">A2113_02815</name>
</gene>
<evidence type="ECO:0000313" key="5">
    <source>
        <dbReference type="Proteomes" id="UP000176299"/>
    </source>
</evidence>
<dbReference type="CDD" id="cd04301">
    <property type="entry name" value="NAT_SF"/>
    <property type="match status" value="1"/>
</dbReference>
<organism evidence="4 5">
    <name type="scientific">Candidatus Woykebacteria bacterium GWA1_44_8</name>
    <dbReference type="NCBI Taxonomy" id="1802591"/>
    <lineage>
        <taxon>Bacteria</taxon>
        <taxon>Candidatus Woykeibacteriota</taxon>
    </lineage>
</organism>